<dbReference type="Proteomes" id="UP000825935">
    <property type="component" value="Chromosome 13"/>
</dbReference>
<dbReference type="AlphaFoldDB" id="A0A8T2TDD3"/>
<proteinExistence type="predicted"/>
<evidence type="ECO:0000256" key="1">
    <source>
        <dbReference type="SAM" id="MobiDB-lite"/>
    </source>
</evidence>
<gene>
    <name evidence="3" type="ORF">KP509_13G008500</name>
</gene>
<keyword evidence="2" id="KW-0812">Transmembrane</keyword>
<comment type="caution">
    <text evidence="3">The sequence shown here is derived from an EMBL/GenBank/DDBJ whole genome shotgun (WGS) entry which is preliminary data.</text>
</comment>
<evidence type="ECO:0000313" key="4">
    <source>
        <dbReference type="Proteomes" id="UP000825935"/>
    </source>
</evidence>
<dbReference type="Pfam" id="PF14937">
    <property type="entry name" value="DUF4500"/>
    <property type="match status" value="1"/>
</dbReference>
<dbReference type="OrthoDB" id="1880105at2759"/>
<feature type="transmembrane region" description="Helical" evidence="2">
    <location>
        <begin position="31"/>
        <end position="50"/>
    </location>
</feature>
<feature type="region of interest" description="Disordered" evidence="1">
    <location>
        <begin position="57"/>
        <end position="77"/>
    </location>
</feature>
<name>A0A8T2TDD3_CERRI</name>
<evidence type="ECO:0000256" key="2">
    <source>
        <dbReference type="SAM" id="Phobius"/>
    </source>
</evidence>
<reference evidence="3" key="1">
    <citation type="submission" date="2021-08" db="EMBL/GenBank/DDBJ databases">
        <title>WGS assembly of Ceratopteris richardii.</title>
        <authorList>
            <person name="Marchant D.B."/>
            <person name="Chen G."/>
            <person name="Jenkins J."/>
            <person name="Shu S."/>
            <person name="Leebens-Mack J."/>
            <person name="Grimwood J."/>
            <person name="Schmutz J."/>
            <person name="Soltis P."/>
            <person name="Soltis D."/>
            <person name="Chen Z.-H."/>
        </authorList>
    </citation>
    <scope>NUCLEOTIDE SEQUENCE</scope>
    <source>
        <strain evidence="3">Whitten #5841</strain>
        <tissue evidence="3">Leaf</tissue>
    </source>
</reference>
<keyword evidence="4" id="KW-1185">Reference proteome</keyword>
<sequence length="77" mass="8571">MSSDGGDGWRKPSSSAFSRLVNPELHMKPNLPVGIIGTSIFFLVIGGLLWQKRTHERQQTALNKPPKSVEELLIDDQ</sequence>
<dbReference type="EMBL" id="CM035418">
    <property type="protein sequence ID" value="KAH7420458.1"/>
    <property type="molecule type" value="Genomic_DNA"/>
</dbReference>
<keyword evidence="2" id="KW-1133">Transmembrane helix</keyword>
<organism evidence="3 4">
    <name type="scientific">Ceratopteris richardii</name>
    <name type="common">Triangle waterfern</name>
    <dbReference type="NCBI Taxonomy" id="49495"/>
    <lineage>
        <taxon>Eukaryota</taxon>
        <taxon>Viridiplantae</taxon>
        <taxon>Streptophyta</taxon>
        <taxon>Embryophyta</taxon>
        <taxon>Tracheophyta</taxon>
        <taxon>Polypodiopsida</taxon>
        <taxon>Polypodiidae</taxon>
        <taxon>Polypodiales</taxon>
        <taxon>Pteridineae</taxon>
        <taxon>Pteridaceae</taxon>
        <taxon>Parkerioideae</taxon>
        <taxon>Ceratopteris</taxon>
    </lineage>
</organism>
<dbReference type="InterPro" id="IPR026686">
    <property type="entry name" value="UPF0708"/>
</dbReference>
<keyword evidence="2" id="KW-0472">Membrane</keyword>
<protein>
    <submittedName>
        <fullName evidence="3">Uncharacterized protein</fullName>
    </submittedName>
</protein>
<evidence type="ECO:0000313" key="3">
    <source>
        <dbReference type="EMBL" id="KAH7420458.1"/>
    </source>
</evidence>
<accession>A0A8T2TDD3</accession>